<dbReference type="Ensembl" id="ENSSSUT00005017760.1">
    <property type="protein sequence ID" value="ENSSSUP00005015562.1"/>
    <property type="gene ID" value="ENSSSUG00005010048.1"/>
</dbReference>
<dbReference type="PANTHER" id="PTHR35666">
    <property type="entry name" value="SIMILAR TO RIKEN CDNA 4921536K21"/>
    <property type="match status" value="1"/>
</dbReference>
<reference evidence="1 2" key="1">
    <citation type="submission" date="2019-05" db="EMBL/GenBank/DDBJ databases">
        <title>A Chromosome-scale Meerkat (S. suricatta) Genome Assembly.</title>
        <authorList>
            <person name="Dudchenko O."/>
            <person name="Lieberman Aiden E."/>
            <person name="Tung J."/>
            <person name="Barreiro L.B."/>
            <person name="Clutton-Brock T.H."/>
        </authorList>
    </citation>
    <scope>NUCLEOTIDE SEQUENCE [LARGE SCALE GENOMIC DNA]</scope>
</reference>
<keyword evidence="2" id="KW-1185">Reference proteome</keyword>
<dbReference type="PANTHER" id="PTHR35666:SF1">
    <property type="entry name" value="SIMILAR TO RIKEN CDNA 4921536K21"/>
    <property type="match status" value="1"/>
</dbReference>
<accession>A0A673TQE5</accession>
<reference evidence="1" key="2">
    <citation type="submission" date="2025-08" db="UniProtKB">
        <authorList>
            <consortium name="Ensembl"/>
        </authorList>
    </citation>
    <scope>IDENTIFICATION</scope>
</reference>
<proteinExistence type="predicted"/>
<name>A0A673TQE5_SURSU</name>
<sequence length="156" mass="18158">MFNFLRNCQTLLQSNCTTLHCSCPKSLSTLGIVSFYFIYSNITYPEINVGTHLQICLLLPWTAKPLVFFSLMNSREAAVKIFLPKSHLSWVTNLVTEMRASDKTKRKMSHVYDHLKKKFMTGQLRKLEGWRWESINIQQNPDGSPNPIVYYPLLKR</sequence>
<reference evidence="1" key="3">
    <citation type="submission" date="2025-09" db="UniProtKB">
        <authorList>
            <consortium name="Ensembl"/>
        </authorList>
    </citation>
    <scope>IDENTIFICATION</scope>
</reference>
<evidence type="ECO:0000313" key="1">
    <source>
        <dbReference type="Ensembl" id="ENSSSUP00005015562.1"/>
    </source>
</evidence>
<protein>
    <submittedName>
        <fullName evidence="1">Uncharacterized protein</fullName>
    </submittedName>
</protein>
<organism evidence="1 2">
    <name type="scientific">Suricata suricatta</name>
    <name type="common">Meerkat</name>
    <dbReference type="NCBI Taxonomy" id="37032"/>
    <lineage>
        <taxon>Eukaryota</taxon>
        <taxon>Metazoa</taxon>
        <taxon>Chordata</taxon>
        <taxon>Craniata</taxon>
        <taxon>Vertebrata</taxon>
        <taxon>Euteleostomi</taxon>
        <taxon>Mammalia</taxon>
        <taxon>Eutheria</taxon>
        <taxon>Laurasiatheria</taxon>
        <taxon>Carnivora</taxon>
        <taxon>Feliformia</taxon>
        <taxon>Herpestidae</taxon>
        <taxon>Suricata</taxon>
    </lineage>
</organism>
<dbReference type="AlphaFoldDB" id="A0A673TQE5"/>
<dbReference type="Proteomes" id="UP000472268">
    <property type="component" value="Chromosome 5"/>
</dbReference>
<dbReference type="InterPro" id="IPR038935">
    <property type="entry name" value="C5orf52"/>
</dbReference>
<dbReference type="Pfam" id="PF17666">
    <property type="entry name" value="DUF5528"/>
    <property type="match status" value="1"/>
</dbReference>
<evidence type="ECO:0000313" key="2">
    <source>
        <dbReference type="Proteomes" id="UP000472268"/>
    </source>
</evidence>